<gene>
    <name evidence="1" type="ORF">BT63DRAFT_419079</name>
</gene>
<organism evidence="1 2">
    <name type="scientific">Microthyrium microscopicum</name>
    <dbReference type="NCBI Taxonomy" id="703497"/>
    <lineage>
        <taxon>Eukaryota</taxon>
        <taxon>Fungi</taxon>
        <taxon>Dikarya</taxon>
        <taxon>Ascomycota</taxon>
        <taxon>Pezizomycotina</taxon>
        <taxon>Dothideomycetes</taxon>
        <taxon>Dothideomycetes incertae sedis</taxon>
        <taxon>Microthyriales</taxon>
        <taxon>Microthyriaceae</taxon>
        <taxon>Microthyrium</taxon>
    </lineage>
</organism>
<protein>
    <submittedName>
        <fullName evidence="1">Uncharacterized protein</fullName>
    </submittedName>
</protein>
<sequence length="161" mass="18153">MVALASALSKGFGTVERSLNTRKGISTSRPYILEGGGTTLDLSLKHCGLKMSGIRRLIPHNFNTGVFFDLMSRMRNIKDCPRLEEAETIRRIYYIAIYGSLFEPSWHAILKPKAPAQLALGIDSRLSFMMHCFHDGFDLSFPWWQFPQLAERVKAMTGLNG</sequence>
<reference evidence="1" key="1">
    <citation type="journal article" date="2020" name="Stud. Mycol.">
        <title>101 Dothideomycetes genomes: a test case for predicting lifestyles and emergence of pathogens.</title>
        <authorList>
            <person name="Haridas S."/>
            <person name="Albert R."/>
            <person name="Binder M."/>
            <person name="Bloem J."/>
            <person name="Labutti K."/>
            <person name="Salamov A."/>
            <person name="Andreopoulos B."/>
            <person name="Baker S."/>
            <person name="Barry K."/>
            <person name="Bills G."/>
            <person name="Bluhm B."/>
            <person name="Cannon C."/>
            <person name="Castanera R."/>
            <person name="Culley D."/>
            <person name="Daum C."/>
            <person name="Ezra D."/>
            <person name="Gonzalez J."/>
            <person name="Henrissat B."/>
            <person name="Kuo A."/>
            <person name="Liang C."/>
            <person name="Lipzen A."/>
            <person name="Lutzoni F."/>
            <person name="Magnuson J."/>
            <person name="Mondo S."/>
            <person name="Nolan M."/>
            <person name="Ohm R."/>
            <person name="Pangilinan J."/>
            <person name="Park H.-J."/>
            <person name="Ramirez L."/>
            <person name="Alfaro M."/>
            <person name="Sun H."/>
            <person name="Tritt A."/>
            <person name="Yoshinaga Y."/>
            <person name="Zwiers L.-H."/>
            <person name="Turgeon B."/>
            <person name="Goodwin S."/>
            <person name="Spatafora J."/>
            <person name="Crous P."/>
            <person name="Grigoriev I."/>
        </authorList>
    </citation>
    <scope>NUCLEOTIDE SEQUENCE</scope>
    <source>
        <strain evidence="1">CBS 115976</strain>
    </source>
</reference>
<evidence type="ECO:0000313" key="2">
    <source>
        <dbReference type="Proteomes" id="UP000799302"/>
    </source>
</evidence>
<proteinExistence type="predicted"/>
<accession>A0A6A6TWB6</accession>
<dbReference type="Proteomes" id="UP000799302">
    <property type="component" value="Unassembled WGS sequence"/>
</dbReference>
<evidence type="ECO:0000313" key="1">
    <source>
        <dbReference type="EMBL" id="KAF2663253.1"/>
    </source>
</evidence>
<dbReference type="EMBL" id="MU004246">
    <property type="protein sequence ID" value="KAF2663253.1"/>
    <property type="molecule type" value="Genomic_DNA"/>
</dbReference>
<dbReference type="AlphaFoldDB" id="A0A6A6TWB6"/>
<keyword evidence="2" id="KW-1185">Reference proteome</keyword>
<name>A0A6A6TWB6_9PEZI</name>